<evidence type="ECO:0000313" key="3">
    <source>
        <dbReference type="Proteomes" id="UP001178461"/>
    </source>
</evidence>
<reference evidence="2" key="1">
    <citation type="submission" date="2022-12" db="EMBL/GenBank/DDBJ databases">
        <authorList>
            <person name="Alioto T."/>
            <person name="Alioto T."/>
            <person name="Gomez Garrido J."/>
        </authorList>
    </citation>
    <scope>NUCLEOTIDE SEQUENCE</scope>
</reference>
<keyword evidence="3" id="KW-1185">Reference proteome</keyword>
<protein>
    <submittedName>
        <fullName evidence="2">Uncharacterized protein</fullName>
    </submittedName>
</protein>
<sequence length="69" mass="7532">NRSEFLCIGMLVAINILRSLRAFVAKDIAIFGCRNECSLNPDAFACVPTAKQNFGILSIYRTAALLAPK</sequence>
<dbReference type="AlphaFoldDB" id="A0AA35K8M1"/>
<evidence type="ECO:0000313" key="2">
    <source>
        <dbReference type="EMBL" id="CAI5772338.1"/>
    </source>
</evidence>
<feature type="chain" id="PRO_5041394800" evidence="1">
    <location>
        <begin position="23"/>
        <end position="69"/>
    </location>
</feature>
<organism evidence="2 3">
    <name type="scientific">Podarcis lilfordi</name>
    <name type="common">Lilford's wall lizard</name>
    <dbReference type="NCBI Taxonomy" id="74358"/>
    <lineage>
        <taxon>Eukaryota</taxon>
        <taxon>Metazoa</taxon>
        <taxon>Chordata</taxon>
        <taxon>Craniata</taxon>
        <taxon>Vertebrata</taxon>
        <taxon>Euteleostomi</taxon>
        <taxon>Lepidosauria</taxon>
        <taxon>Squamata</taxon>
        <taxon>Bifurcata</taxon>
        <taxon>Unidentata</taxon>
        <taxon>Episquamata</taxon>
        <taxon>Laterata</taxon>
        <taxon>Lacertibaenia</taxon>
        <taxon>Lacertidae</taxon>
        <taxon>Podarcis</taxon>
    </lineage>
</organism>
<proteinExistence type="predicted"/>
<keyword evidence="1" id="KW-0732">Signal</keyword>
<feature type="non-terminal residue" evidence="2">
    <location>
        <position position="69"/>
    </location>
</feature>
<dbReference type="Proteomes" id="UP001178461">
    <property type="component" value="Chromosome 4"/>
</dbReference>
<feature type="non-terminal residue" evidence="2">
    <location>
        <position position="1"/>
    </location>
</feature>
<name>A0AA35K8M1_9SAUR</name>
<evidence type="ECO:0000256" key="1">
    <source>
        <dbReference type="SAM" id="SignalP"/>
    </source>
</evidence>
<accession>A0AA35K8M1</accession>
<feature type="signal peptide" evidence="1">
    <location>
        <begin position="1"/>
        <end position="22"/>
    </location>
</feature>
<dbReference type="EMBL" id="OX395129">
    <property type="protein sequence ID" value="CAI5772338.1"/>
    <property type="molecule type" value="Genomic_DNA"/>
</dbReference>
<gene>
    <name evidence="2" type="ORF">PODLI_1B003937</name>
</gene>